<feature type="compositionally biased region" description="Basic and acidic residues" evidence="1">
    <location>
        <begin position="14"/>
        <end position="23"/>
    </location>
</feature>
<feature type="region of interest" description="Disordered" evidence="1">
    <location>
        <begin position="1"/>
        <end position="24"/>
    </location>
</feature>
<feature type="region of interest" description="Disordered" evidence="1">
    <location>
        <begin position="885"/>
        <end position="908"/>
    </location>
</feature>
<feature type="compositionally biased region" description="Polar residues" evidence="1">
    <location>
        <begin position="469"/>
        <end position="478"/>
    </location>
</feature>
<proteinExistence type="predicted"/>
<dbReference type="AlphaFoldDB" id="A0A5J5ET27"/>
<evidence type="ECO:0000313" key="2">
    <source>
        <dbReference type="EMBL" id="KAA8902229.1"/>
    </source>
</evidence>
<feature type="region of interest" description="Disordered" evidence="1">
    <location>
        <begin position="702"/>
        <end position="724"/>
    </location>
</feature>
<feature type="compositionally biased region" description="Basic residues" evidence="1">
    <location>
        <begin position="89"/>
        <end position="98"/>
    </location>
</feature>
<protein>
    <submittedName>
        <fullName evidence="2">Uncharacterized protein</fullName>
    </submittedName>
</protein>
<feature type="region of interest" description="Disordered" evidence="1">
    <location>
        <begin position="78"/>
        <end position="161"/>
    </location>
</feature>
<feature type="compositionally biased region" description="Polar residues" evidence="1">
    <location>
        <begin position="490"/>
        <end position="504"/>
    </location>
</feature>
<feature type="region of interest" description="Disordered" evidence="1">
    <location>
        <begin position="841"/>
        <end position="871"/>
    </location>
</feature>
<feature type="compositionally biased region" description="Basic residues" evidence="1">
    <location>
        <begin position="898"/>
        <end position="908"/>
    </location>
</feature>
<dbReference type="EMBL" id="VXIS01000135">
    <property type="protein sequence ID" value="KAA8902229.1"/>
    <property type="molecule type" value="Genomic_DNA"/>
</dbReference>
<evidence type="ECO:0000256" key="1">
    <source>
        <dbReference type="SAM" id="MobiDB-lite"/>
    </source>
</evidence>
<dbReference type="Proteomes" id="UP000326924">
    <property type="component" value="Unassembled WGS sequence"/>
</dbReference>
<organism evidence="2 3">
    <name type="scientific">Sphaerosporella brunnea</name>
    <dbReference type="NCBI Taxonomy" id="1250544"/>
    <lineage>
        <taxon>Eukaryota</taxon>
        <taxon>Fungi</taxon>
        <taxon>Dikarya</taxon>
        <taxon>Ascomycota</taxon>
        <taxon>Pezizomycotina</taxon>
        <taxon>Pezizomycetes</taxon>
        <taxon>Pezizales</taxon>
        <taxon>Pyronemataceae</taxon>
        <taxon>Sphaerosporella</taxon>
    </lineage>
</organism>
<keyword evidence="3" id="KW-1185">Reference proteome</keyword>
<feature type="region of interest" description="Disordered" evidence="1">
    <location>
        <begin position="274"/>
        <end position="310"/>
    </location>
</feature>
<feature type="compositionally biased region" description="Polar residues" evidence="1">
    <location>
        <begin position="99"/>
        <end position="127"/>
    </location>
</feature>
<reference evidence="2 3" key="1">
    <citation type="submission" date="2019-09" db="EMBL/GenBank/DDBJ databases">
        <title>Draft genome of the ectomycorrhizal ascomycete Sphaerosporella brunnea.</title>
        <authorList>
            <consortium name="DOE Joint Genome Institute"/>
            <person name="Benucci G.M."/>
            <person name="Marozzi G."/>
            <person name="Antonielli L."/>
            <person name="Sanchez S."/>
            <person name="Marco P."/>
            <person name="Wang X."/>
            <person name="Falini L.B."/>
            <person name="Barry K."/>
            <person name="Haridas S."/>
            <person name="Lipzen A."/>
            <person name="Labutti K."/>
            <person name="Grigoriev I.V."/>
            <person name="Murat C."/>
            <person name="Martin F."/>
            <person name="Albertini E."/>
            <person name="Donnini D."/>
            <person name="Bonito G."/>
        </authorList>
    </citation>
    <scope>NUCLEOTIDE SEQUENCE [LARGE SCALE GENOMIC DNA]</scope>
    <source>
        <strain evidence="2 3">Sb_GMNB300</strain>
    </source>
</reference>
<dbReference type="InParanoid" id="A0A5J5ET27"/>
<feature type="compositionally biased region" description="Low complexity" evidence="1">
    <location>
        <begin position="844"/>
        <end position="859"/>
    </location>
</feature>
<feature type="region of interest" description="Disordered" evidence="1">
    <location>
        <begin position="443"/>
        <end position="520"/>
    </location>
</feature>
<evidence type="ECO:0000313" key="3">
    <source>
        <dbReference type="Proteomes" id="UP000326924"/>
    </source>
</evidence>
<comment type="caution">
    <text evidence="2">The sequence shown here is derived from an EMBL/GenBank/DDBJ whole genome shotgun (WGS) entry which is preliminary data.</text>
</comment>
<gene>
    <name evidence="2" type="ORF">FN846DRAFT_908629</name>
</gene>
<feature type="compositionally biased region" description="Polar residues" evidence="1">
    <location>
        <begin position="277"/>
        <end position="286"/>
    </location>
</feature>
<name>A0A5J5ET27_9PEZI</name>
<sequence>MNTRPKEVAPAARISDDAKDEPPVKASGFLLCSLRFRCSARDNLPISTPSNVTGASKRTADEELTAFGKPKRQRIATAKALALLEEKAARHRKYHRTSTHSSASPQQMGTRSGNPEKTGSPKNSKQSTKSEEIDVTSLVKTPETAKATVDTSATTAGPVQRPKPVLTTQVVATPSAFRSFNEIILNDLPEGVVDFEFHRVVSRTRHSLATSALKTPAKEADESAAIVPLSQPAGPRQNRPIPKNAEVILIGSSPESTPPPAAPNNSVRPRLFASKSAAPSANSESRVNGLEVLPEKGATSTQRRNDDPKDPYTLALAQVQGKQPELCRTGIDQDFYQRVLAKKYNHILVPKLNETLSYLLWKSHAGDVKEEPYRRFFADKTASLEKKMTFLLDNIAAFCQENGRTVKFNTWKKRGRYKFNGIPVLTGCSDEWIPVEKANDPPPIRKRYRFPTGTANPRSRASLAKTQKRSQALGNLPTNPIVLDDDAGASESSPMTSNGASTESLHGPKPSRSAVSCPAAATTDDTIQSKGFIFVEHFERLCRRLGIAHPYHNKQIRSKGFTPESLAQEFVKTFPDFDSRKDEKGAIILHPEEILYNYAANIMIVHMKDTEKPRHPNQWTVRKKLAEMAPQNIELSPVGKRAMPAKAAEAAYPTPNPTEYDECSVQSIVSPAVGAPETAVEFPPPAVELPSMVAEEDIQPRPAPEVEIPPYASSNKAPRKGSRNTFAELGDGSLYEMRLQWQRAAWNSNDHLTYIAEARTDPTKRAALERQKKIALLEDRQICISSELQLLDREHREAAAVREKTGLAEESQAKDDEFLQGRIKLMEDSAATAKELEALKKLEPQQQPQQEPQPQTPHQIHMFVPGKARADPDGVYKTLMLWAQLPEEPEGEDASEKQKKRRRKRLGW</sequence>
<dbReference type="OrthoDB" id="10669245at2759"/>
<accession>A0A5J5ET27</accession>